<evidence type="ECO:0000313" key="3">
    <source>
        <dbReference type="Proteomes" id="UP000585474"/>
    </source>
</evidence>
<evidence type="ECO:0000313" key="2">
    <source>
        <dbReference type="EMBL" id="GFY85376.1"/>
    </source>
</evidence>
<comment type="caution">
    <text evidence="2">The sequence shown here is derived from an EMBL/GenBank/DDBJ whole genome shotgun (WGS) entry which is preliminary data.</text>
</comment>
<dbReference type="AlphaFoldDB" id="A0A7J0EGQ8"/>
<gene>
    <name evidence="2" type="ORF">Acr_04g0001140</name>
</gene>
<proteinExistence type="predicted"/>
<accession>A0A7J0EGQ8</accession>
<sequence>MAFELYGMLAGNVSRLSPIRGENVKPAYGGEDEAFLRKAVSPIYDVIVKADADFFCLSIDGMSEQGVYIAESVASKNTKRAKGRFRVYDNHEDVDYVNSNNSVKREPASVGKKESGKSTKKTGNDCQIRGAWDTPQRGGIYLSKSHGHAEESLFDAESPRGDGYS</sequence>
<feature type="region of interest" description="Disordered" evidence="1">
    <location>
        <begin position="96"/>
        <end position="165"/>
    </location>
</feature>
<protein>
    <submittedName>
        <fullName evidence="2">Glucan synthase-like 12</fullName>
    </submittedName>
</protein>
<feature type="compositionally biased region" description="Basic and acidic residues" evidence="1">
    <location>
        <begin position="103"/>
        <end position="117"/>
    </location>
</feature>
<evidence type="ECO:0000256" key="1">
    <source>
        <dbReference type="SAM" id="MobiDB-lite"/>
    </source>
</evidence>
<name>A0A7J0EGQ8_9ERIC</name>
<reference evidence="2 3" key="1">
    <citation type="submission" date="2019-07" db="EMBL/GenBank/DDBJ databases">
        <title>De Novo Assembly of kiwifruit Actinidia rufa.</title>
        <authorList>
            <person name="Sugita-Konishi S."/>
            <person name="Sato K."/>
            <person name="Mori E."/>
            <person name="Abe Y."/>
            <person name="Kisaki G."/>
            <person name="Hamano K."/>
            <person name="Suezawa K."/>
            <person name="Otani M."/>
            <person name="Fukuda T."/>
            <person name="Manabe T."/>
            <person name="Gomi K."/>
            <person name="Tabuchi M."/>
            <person name="Akimitsu K."/>
            <person name="Kataoka I."/>
        </authorList>
    </citation>
    <scope>NUCLEOTIDE SEQUENCE [LARGE SCALE GENOMIC DNA]</scope>
    <source>
        <strain evidence="3">cv. Fuchu</strain>
    </source>
</reference>
<dbReference type="Proteomes" id="UP000585474">
    <property type="component" value="Unassembled WGS sequence"/>
</dbReference>
<dbReference type="OrthoDB" id="1880850at2759"/>
<keyword evidence="3" id="KW-1185">Reference proteome</keyword>
<dbReference type="EMBL" id="BJWL01000004">
    <property type="protein sequence ID" value="GFY85376.1"/>
    <property type="molecule type" value="Genomic_DNA"/>
</dbReference>
<organism evidence="2 3">
    <name type="scientific">Actinidia rufa</name>
    <dbReference type="NCBI Taxonomy" id="165716"/>
    <lineage>
        <taxon>Eukaryota</taxon>
        <taxon>Viridiplantae</taxon>
        <taxon>Streptophyta</taxon>
        <taxon>Embryophyta</taxon>
        <taxon>Tracheophyta</taxon>
        <taxon>Spermatophyta</taxon>
        <taxon>Magnoliopsida</taxon>
        <taxon>eudicotyledons</taxon>
        <taxon>Gunneridae</taxon>
        <taxon>Pentapetalae</taxon>
        <taxon>asterids</taxon>
        <taxon>Ericales</taxon>
        <taxon>Actinidiaceae</taxon>
        <taxon>Actinidia</taxon>
    </lineage>
</organism>